<sequence length="515" mass="60775">MALASSSSSSTSSLTQGSANASTFDPSKVPPELWREILHHIEDPYTFQNSRKACKSWSDLLLKDRVAQLFALVLPHVSDYLSKKDIFNCRQVSWRWQKGVEDYLPLSPTWKKKDCRFYINPIKERWVSPLGNTFYKVSHINEFLTEMETTSSNPFPTRTVIFYCLRHSGTFRVNGIRLQVQNIEELFTSFISLLRKFGSEIWNFVYITDTGDYEHHTHDAWMQEIFKLLPNLRKLRLEAIGEEPCWGANVFKDGWYWFKYLDPIPPHLVSLHVGPFYSTKLVSSILEGVWAQLQYLECEAKVVEDEQYFDTSIMLRELPNLRHLNLTRKDFMGHEKELKLLERLTRCRIPKLEVFKYDADQHTDEWKIPLKKILQVINLFAPTLVELDLPFGFERMVQPQLENFEEEEMTALLAVSFPKLKTLGIAYSMVDHPILERVLNKFGNLEKVRLREFQADRMDLRDVTGEYILTTWVLEKFMLLNRMISSTDFRMVELWNRLDQRRIYIWRKPGFGLLD</sequence>
<evidence type="ECO:0000313" key="4">
    <source>
        <dbReference type="Proteomes" id="UP001642540"/>
    </source>
</evidence>
<evidence type="ECO:0000256" key="1">
    <source>
        <dbReference type="SAM" id="MobiDB-lite"/>
    </source>
</evidence>
<dbReference type="SUPFAM" id="SSF52047">
    <property type="entry name" value="RNI-like"/>
    <property type="match status" value="1"/>
</dbReference>
<gene>
    <name evidence="3" type="ORF">ODALV1_LOCUS17555</name>
</gene>
<dbReference type="EMBL" id="CAXLJM020000053">
    <property type="protein sequence ID" value="CAL8117143.1"/>
    <property type="molecule type" value="Genomic_DNA"/>
</dbReference>
<comment type="caution">
    <text evidence="3">The sequence shown here is derived from an EMBL/GenBank/DDBJ whole genome shotgun (WGS) entry which is preliminary data.</text>
</comment>
<organism evidence="3 4">
    <name type="scientific">Orchesella dallaii</name>
    <dbReference type="NCBI Taxonomy" id="48710"/>
    <lineage>
        <taxon>Eukaryota</taxon>
        <taxon>Metazoa</taxon>
        <taxon>Ecdysozoa</taxon>
        <taxon>Arthropoda</taxon>
        <taxon>Hexapoda</taxon>
        <taxon>Collembola</taxon>
        <taxon>Entomobryomorpha</taxon>
        <taxon>Entomobryoidea</taxon>
        <taxon>Orchesellidae</taxon>
        <taxon>Orchesellinae</taxon>
        <taxon>Orchesella</taxon>
    </lineage>
</organism>
<feature type="compositionally biased region" description="Low complexity" evidence="1">
    <location>
        <begin position="1"/>
        <end position="15"/>
    </location>
</feature>
<accession>A0ABP1R126</accession>
<feature type="compositionally biased region" description="Polar residues" evidence="1">
    <location>
        <begin position="16"/>
        <end position="25"/>
    </location>
</feature>
<dbReference type="Pfam" id="PF00646">
    <property type="entry name" value="F-box"/>
    <property type="match status" value="1"/>
</dbReference>
<reference evidence="3 4" key="1">
    <citation type="submission" date="2024-08" db="EMBL/GenBank/DDBJ databases">
        <authorList>
            <person name="Cucini C."/>
            <person name="Frati F."/>
        </authorList>
    </citation>
    <scope>NUCLEOTIDE SEQUENCE [LARGE SCALE GENOMIC DNA]</scope>
</reference>
<dbReference type="InterPro" id="IPR001810">
    <property type="entry name" value="F-box_dom"/>
</dbReference>
<dbReference type="SMART" id="SM00256">
    <property type="entry name" value="FBOX"/>
    <property type="match status" value="2"/>
</dbReference>
<name>A0ABP1R126_9HEXA</name>
<dbReference type="Proteomes" id="UP001642540">
    <property type="component" value="Unassembled WGS sequence"/>
</dbReference>
<feature type="region of interest" description="Disordered" evidence="1">
    <location>
        <begin position="1"/>
        <end position="27"/>
    </location>
</feature>
<feature type="domain" description="F-box" evidence="2">
    <location>
        <begin position="74"/>
        <end position="109"/>
    </location>
</feature>
<dbReference type="Gene3D" id="3.80.10.10">
    <property type="entry name" value="Ribonuclease Inhibitor"/>
    <property type="match status" value="1"/>
</dbReference>
<proteinExistence type="predicted"/>
<evidence type="ECO:0000313" key="3">
    <source>
        <dbReference type="EMBL" id="CAL8117143.1"/>
    </source>
</evidence>
<dbReference type="InterPro" id="IPR032675">
    <property type="entry name" value="LRR_dom_sf"/>
</dbReference>
<keyword evidence="4" id="KW-1185">Reference proteome</keyword>
<feature type="domain" description="F-box" evidence="2">
    <location>
        <begin position="29"/>
        <end position="70"/>
    </location>
</feature>
<evidence type="ECO:0000259" key="2">
    <source>
        <dbReference type="SMART" id="SM00256"/>
    </source>
</evidence>
<protein>
    <recommendedName>
        <fullName evidence="2">F-box domain-containing protein</fullName>
    </recommendedName>
</protein>